<dbReference type="KEGG" id="mng:MNEG_2489"/>
<proteinExistence type="predicted"/>
<reference evidence="1 2" key="1">
    <citation type="journal article" date="2013" name="BMC Genomics">
        <title>Reconstruction of the lipid metabolism for the microalga Monoraphidium neglectum from its genome sequence reveals characteristics suitable for biofuel production.</title>
        <authorList>
            <person name="Bogen C."/>
            <person name="Al-Dilaimi A."/>
            <person name="Albersmeier A."/>
            <person name="Wichmann J."/>
            <person name="Grundmann M."/>
            <person name="Rupp O."/>
            <person name="Lauersen K.J."/>
            <person name="Blifernez-Klassen O."/>
            <person name="Kalinowski J."/>
            <person name="Goesmann A."/>
            <person name="Mussgnug J.H."/>
            <person name="Kruse O."/>
        </authorList>
    </citation>
    <scope>NUCLEOTIDE SEQUENCE [LARGE SCALE GENOMIC DNA]</scope>
    <source>
        <strain evidence="1 2">SAG 48.87</strain>
    </source>
</reference>
<dbReference type="STRING" id="145388.A0A0D2NL24"/>
<dbReference type="RefSeq" id="XP_013904480.1">
    <property type="nucleotide sequence ID" value="XM_014049026.1"/>
</dbReference>
<name>A0A0D2NL24_9CHLO</name>
<evidence type="ECO:0000313" key="2">
    <source>
        <dbReference type="Proteomes" id="UP000054498"/>
    </source>
</evidence>
<gene>
    <name evidence="1" type="ORF">MNEG_2489</name>
</gene>
<dbReference type="Proteomes" id="UP000054498">
    <property type="component" value="Unassembled WGS sequence"/>
</dbReference>
<dbReference type="OrthoDB" id="66620at2759"/>
<evidence type="ECO:0000313" key="1">
    <source>
        <dbReference type="EMBL" id="KIZ05461.1"/>
    </source>
</evidence>
<accession>A0A0D2NL24</accession>
<sequence>MSMRFAVQPCQAEGRGLLRAFGRARQLPKQQYSIEDLRLNKIEPEKLLAPNDESLNRVRNILQGAAAAGLGALAWTSGFDMGRVVGTLAAATFVLVADQVANMGGGEALVVDTFGRLLDSK</sequence>
<keyword evidence="2" id="KW-1185">Reference proteome</keyword>
<dbReference type="AlphaFoldDB" id="A0A0D2NL24"/>
<protein>
    <submittedName>
        <fullName evidence="1">Uncharacterized protein</fullName>
    </submittedName>
</protein>
<dbReference type="EMBL" id="KK100502">
    <property type="protein sequence ID" value="KIZ05461.1"/>
    <property type="molecule type" value="Genomic_DNA"/>
</dbReference>
<dbReference type="GeneID" id="25735367"/>
<organism evidence="1 2">
    <name type="scientific">Monoraphidium neglectum</name>
    <dbReference type="NCBI Taxonomy" id="145388"/>
    <lineage>
        <taxon>Eukaryota</taxon>
        <taxon>Viridiplantae</taxon>
        <taxon>Chlorophyta</taxon>
        <taxon>core chlorophytes</taxon>
        <taxon>Chlorophyceae</taxon>
        <taxon>CS clade</taxon>
        <taxon>Sphaeropleales</taxon>
        <taxon>Selenastraceae</taxon>
        <taxon>Monoraphidium</taxon>
    </lineage>
</organism>